<gene>
    <name evidence="1" type="ORF">SBAD_LOCUS6605</name>
</gene>
<proteinExistence type="predicted"/>
<sequence length="164" mass="18039">MKSNFANQFNSNGMMIQPSQLDDTAMFYGASNSSYSNWPSSHNRMCEQFSTVSRNMAWSWKPPAVQCIIGTNPPPLSRLNTTSNSSSGSSGGFSFFNPSVNYPYAMPAPSYTQVIGCGREQSPIAIPRMKQLSQGMTPPTMFNGVNTYATCQYNNTHTFNSPIL</sequence>
<organism evidence="3">
    <name type="scientific">Soboliphyme baturini</name>
    <dbReference type="NCBI Taxonomy" id="241478"/>
    <lineage>
        <taxon>Eukaryota</taxon>
        <taxon>Metazoa</taxon>
        <taxon>Ecdysozoa</taxon>
        <taxon>Nematoda</taxon>
        <taxon>Enoplea</taxon>
        <taxon>Dorylaimia</taxon>
        <taxon>Dioctophymatida</taxon>
        <taxon>Dioctophymatoidea</taxon>
        <taxon>Soboliphymatidae</taxon>
        <taxon>Soboliphyme</taxon>
    </lineage>
</organism>
<dbReference type="EMBL" id="UZAM01009892">
    <property type="protein sequence ID" value="VDP10394.1"/>
    <property type="molecule type" value="Genomic_DNA"/>
</dbReference>
<keyword evidence="2" id="KW-1185">Reference proteome</keyword>
<evidence type="ECO:0000313" key="1">
    <source>
        <dbReference type="EMBL" id="VDP10394.1"/>
    </source>
</evidence>
<reference evidence="3" key="1">
    <citation type="submission" date="2016-06" db="UniProtKB">
        <authorList>
            <consortium name="WormBaseParasite"/>
        </authorList>
    </citation>
    <scope>IDENTIFICATION</scope>
</reference>
<dbReference type="AlphaFoldDB" id="A0A183ISK8"/>
<reference evidence="1 2" key="2">
    <citation type="submission" date="2018-11" db="EMBL/GenBank/DDBJ databases">
        <authorList>
            <consortium name="Pathogen Informatics"/>
        </authorList>
    </citation>
    <scope>NUCLEOTIDE SEQUENCE [LARGE SCALE GENOMIC DNA]</scope>
</reference>
<protein>
    <submittedName>
        <fullName evidence="3">OAR domain-containing protein</fullName>
    </submittedName>
</protein>
<dbReference type="Proteomes" id="UP000270296">
    <property type="component" value="Unassembled WGS sequence"/>
</dbReference>
<dbReference type="WBParaSite" id="SBAD_0000686201-mRNA-1">
    <property type="protein sequence ID" value="SBAD_0000686201-mRNA-1"/>
    <property type="gene ID" value="SBAD_0000686201"/>
</dbReference>
<name>A0A183ISK8_9BILA</name>
<accession>A0A183ISK8</accession>
<evidence type="ECO:0000313" key="3">
    <source>
        <dbReference type="WBParaSite" id="SBAD_0000686201-mRNA-1"/>
    </source>
</evidence>
<evidence type="ECO:0000313" key="2">
    <source>
        <dbReference type="Proteomes" id="UP000270296"/>
    </source>
</evidence>